<feature type="domain" description="Mannosylglycerate hydrolase MGH1-like glycoside hydrolase" evidence="5">
    <location>
        <begin position="297"/>
        <end position="623"/>
    </location>
</feature>
<protein>
    <recommendedName>
        <fullName evidence="5">Mannosylglycerate hydrolase MGH1-like glycoside hydrolase domain-containing protein</fullName>
    </recommendedName>
</protein>
<evidence type="ECO:0000313" key="6">
    <source>
        <dbReference type="EMBL" id="RFM26164.1"/>
    </source>
</evidence>
<dbReference type="EMBL" id="QTJU01000011">
    <property type="protein sequence ID" value="RFM26164.1"/>
    <property type="molecule type" value="Genomic_DNA"/>
</dbReference>
<dbReference type="InterPro" id="IPR054491">
    <property type="entry name" value="MGH1-like_GH"/>
</dbReference>
<dbReference type="PANTHER" id="PTHR10412">
    <property type="entry name" value="MANNOSYL-OLIGOSACCHARIDE GLUCOSIDASE"/>
    <property type="match status" value="1"/>
</dbReference>
<dbReference type="InterPro" id="IPR008928">
    <property type="entry name" value="6-hairpin_glycosidase_sf"/>
</dbReference>
<keyword evidence="3" id="KW-0326">Glycosidase</keyword>
<organism evidence="6 7">
    <name type="scientific">Deminuibacter soli</name>
    <dbReference type="NCBI Taxonomy" id="2291815"/>
    <lineage>
        <taxon>Bacteria</taxon>
        <taxon>Pseudomonadati</taxon>
        <taxon>Bacteroidota</taxon>
        <taxon>Chitinophagia</taxon>
        <taxon>Chitinophagales</taxon>
        <taxon>Chitinophagaceae</taxon>
        <taxon>Deminuibacter</taxon>
    </lineage>
</organism>
<dbReference type="GO" id="GO:0006487">
    <property type="term" value="P:protein N-linked glycosylation"/>
    <property type="evidence" value="ECO:0007669"/>
    <property type="project" value="TreeGrafter"/>
</dbReference>
<dbReference type="AlphaFoldDB" id="A0A3E1NE96"/>
<sequence length="652" mass="74510">MVVCCLNFLLTNKPIVVKYYAVAFFIWGCLNLSIQAWAQQMPSAIKQYQQVQTKLARGWNTWNTGSVLSQVHLPEGLAIDLLLKDTQTGEYLKTALAGSPGVKLSLAKHSNTGDYTCLVLEWHKIRLKIQSATTGDDLVMQIEPLGPNSNGALIIEPHMLWGKGGVLLRKENLYLKEEEPSTAYAFIRSRRTGIYTTGITTPDSYQQQAAASLGKRADSPVTISTGVARTKEEINTILQRAEQRLQVEHDRYGADSAIYEAMQTVLNWNLVYDPSNNRVISPVSRYWSVSRGGYVLFCWDNYFAAWMLSEVDKAQAYANVVETTAIIDEAGFVPNHNGANDISYDRSQPPIGSMVVKRLYEKFHDKWLVELLFDRLLKWNRWWPKHRQNGTYLSWGSSPFAGMDSSIYKESPMQRAMWESGLDNSPMYDHVPFDSIKKHTMELADVGLLSLYIADCRALASLARTIGRQKEMHELTQRAQQYNKALETLWSEKDGIYLNKRTDNNTFSHRLSPTNFYPLLTGLTDKARAERMIKEHLMNTTEFWGDYIIPSIAKSDNAYKDNNYWRGRIWAPMNFLVYLGLCNYHVKNVRKEFISKSERLLLQSWIQERHIFENYNAQTGVGGDVTNSDPFYHWGALLGFMAIIEKDTKTIN</sequence>
<dbReference type="SUPFAM" id="SSF48208">
    <property type="entry name" value="Six-hairpin glycosidases"/>
    <property type="match status" value="1"/>
</dbReference>
<dbReference type="GO" id="GO:0009311">
    <property type="term" value="P:oligosaccharide metabolic process"/>
    <property type="evidence" value="ECO:0007669"/>
    <property type="project" value="InterPro"/>
</dbReference>
<keyword evidence="4" id="KW-0812">Transmembrane</keyword>
<name>A0A3E1NE96_9BACT</name>
<dbReference type="GO" id="GO:0004573">
    <property type="term" value="F:Glc3Man9GlcNAc2 oligosaccharide glucosidase activity"/>
    <property type="evidence" value="ECO:0007669"/>
    <property type="project" value="InterPro"/>
</dbReference>
<gene>
    <name evidence="6" type="ORF">DXN05_21430</name>
</gene>
<dbReference type="InterPro" id="IPR012341">
    <property type="entry name" value="6hp_glycosidase-like_sf"/>
</dbReference>
<keyword evidence="4" id="KW-1133">Transmembrane helix</keyword>
<keyword evidence="4" id="KW-0472">Membrane</keyword>
<keyword evidence="7" id="KW-1185">Reference proteome</keyword>
<evidence type="ECO:0000256" key="4">
    <source>
        <dbReference type="SAM" id="Phobius"/>
    </source>
</evidence>
<dbReference type="Gene3D" id="1.50.10.10">
    <property type="match status" value="1"/>
</dbReference>
<comment type="similarity">
    <text evidence="1">Belongs to the glycosyl hydrolase 63 family.</text>
</comment>
<evidence type="ECO:0000259" key="5">
    <source>
        <dbReference type="Pfam" id="PF22422"/>
    </source>
</evidence>
<reference evidence="6 7" key="1">
    <citation type="submission" date="2018-08" db="EMBL/GenBank/DDBJ databases">
        <title>Chitinophagaceae sp. K23C18032701, a novel bacterium isolated from forest soil.</title>
        <authorList>
            <person name="Wang C."/>
        </authorList>
    </citation>
    <scope>NUCLEOTIDE SEQUENCE [LARGE SCALE GENOMIC DNA]</scope>
    <source>
        <strain evidence="6 7">K23C18032701</strain>
    </source>
</reference>
<dbReference type="PANTHER" id="PTHR10412:SF11">
    <property type="entry name" value="MANNOSYL-OLIGOSACCHARIDE GLUCOSIDASE"/>
    <property type="match status" value="1"/>
</dbReference>
<keyword evidence="2" id="KW-0378">Hydrolase</keyword>
<comment type="caution">
    <text evidence="6">The sequence shown here is derived from an EMBL/GenBank/DDBJ whole genome shotgun (WGS) entry which is preliminary data.</text>
</comment>
<feature type="transmembrane region" description="Helical" evidence="4">
    <location>
        <begin position="19"/>
        <end position="38"/>
    </location>
</feature>
<dbReference type="Pfam" id="PF22422">
    <property type="entry name" value="MGH1-like_GH"/>
    <property type="match status" value="1"/>
</dbReference>
<dbReference type="InterPro" id="IPR004888">
    <property type="entry name" value="Glycoside_hydrolase_63"/>
</dbReference>
<dbReference type="Proteomes" id="UP000261284">
    <property type="component" value="Unassembled WGS sequence"/>
</dbReference>
<evidence type="ECO:0000256" key="3">
    <source>
        <dbReference type="ARBA" id="ARBA00023295"/>
    </source>
</evidence>
<evidence type="ECO:0000256" key="1">
    <source>
        <dbReference type="ARBA" id="ARBA00010833"/>
    </source>
</evidence>
<accession>A0A3E1NE96</accession>
<proteinExistence type="inferred from homology"/>
<evidence type="ECO:0000313" key="7">
    <source>
        <dbReference type="Proteomes" id="UP000261284"/>
    </source>
</evidence>
<evidence type="ECO:0000256" key="2">
    <source>
        <dbReference type="ARBA" id="ARBA00022801"/>
    </source>
</evidence>